<dbReference type="SUPFAM" id="SSF54506">
    <property type="entry name" value="Diaminopimelate epimerase-like"/>
    <property type="match status" value="1"/>
</dbReference>
<accession>A0A7W9GEG5</accession>
<keyword evidence="3" id="KW-1185">Reference proteome</keyword>
<dbReference type="PANTHER" id="PTHR13774">
    <property type="entry name" value="PHENAZINE BIOSYNTHESIS PROTEIN"/>
    <property type="match status" value="1"/>
</dbReference>
<protein>
    <submittedName>
        <fullName evidence="2">PhzF family phenazine biosynthesis protein</fullName>
    </submittedName>
</protein>
<dbReference type="PIRSF" id="PIRSF016184">
    <property type="entry name" value="PhzC_PhzF"/>
    <property type="match status" value="1"/>
</dbReference>
<dbReference type="Gene3D" id="3.10.310.10">
    <property type="entry name" value="Diaminopimelate Epimerase, Chain A, domain 1"/>
    <property type="match status" value="2"/>
</dbReference>
<sequence>MLTYHHVDVFADRPYTGNSLAVFLDPPPLDPRQMLAVTQELRHFETAFVWDARRIRIFDLFEELPFAGHPVLGAAAVLHELHGKAEWTFELQTGTVHVTTSGRTAVMDQGRATFVRDAVPDEGIAQALGLSPGDLDARLPPQVVSTGLPYLIVPVMGDALARARITRPDFDVFLRERDARFAYLLDADRLEGRHWNNDGVVEDVATASAAGCVGAYLLRNGRVRAGQEISLAQGRFAGRPSRILVTSHEDHVTVGGTVAMVGTGTLRELP</sequence>
<evidence type="ECO:0000313" key="3">
    <source>
        <dbReference type="Proteomes" id="UP000579153"/>
    </source>
</evidence>
<dbReference type="InterPro" id="IPR003719">
    <property type="entry name" value="Phenazine_PhzF-like"/>
</dbReference>
<gene>
    <name evidence="2" type="ORF">HD596_008983</name>
</gene>
<dbReference type="EMBL" id="JACHMB010000001">
    <property type="protein sequence ID" value="MBB5782227.1"/>
    <property type="molecule type" value="Genomic_DNA"/>
</dbReference>
<organism evidence="2 3">
    <name type="scientific">Nonomuraea jabiensis</name>
    <dbReference type="NCBI Taxonomy" id="882448"/>
    <lineage>
        <taxon>Bacteria</taxon>
        <taxon>Bacillati</taxon>
        <taxon>Actinomycetota</taxon>
        <taxon>Actinomycetes</taxon>
        <taxon>Streptosporangiales</taxon>
        <taxon>Streptosporangiaceae</taxon>
        <taxon>Nonomuraea</taxon>
    </lineage>
</organism>
<name>A0A7W9GEG5_9ACTN</name>
<dbReference type="RefSeq" id="WP_221519844.1">
    <property type="nucleotide sequence ID" value="NZ_JACHMB010000001.1"/>
</dbReference>
<dbReference type="AlphaFoldDB" id="A0A7W9GEG5"/>
<dbReference type="PANTHER" id="PTHR13774:SF32">
    <property type="entry name" value="ANTISENSE-ENHANCING SEQUENCE 1"/>
    <property type="match status" value="1"/>
</dbReference>
<dbReference type="GO" id="GO:0016853">
    <property type="term" value="F:isomerase activity"/>
    <property type="evidence" value="ECO:0007669"/>
    <property type="project" value="TreeGrafter"/>
</dbReference>
<proteinExistence type="predicted"/>
<evidence type="ECO:0000313" key="2">
    <source>
        <dbReference type="EMBL" id="MBB5782227.1"/>
    </source>
</evidence>
<dbReference type="Proteomes" id="UP000579153">
    <property type="component" value="Unassembled WGS sequence"/>
</dbReference>
<reference evidence="2 3" key="1">
    <citation type="submission" date="2020-08" db="EMBL/GenBank/DDBJ databases">
        <title>Sequencing the genomes of 1000 actinobacteria strains.</title>
        <authorList>
            <person name="Klenk H.-P."/>
        </authorList>
    </citation>
    <scope>NUCLEOTIDE SEQUENCE [LARGE SCALE GENOMIC DNA]</scope>
    <source>
        <strain evidence="2 3">DSM 45507</strain>
    </source>
</reference>
<dbReference type="GO" id="GO:0005737">
    <property type="term" value="C:cytoplasm"/>
    <property type="evidence" value="ECO:0007669"/>
    <property type="project" value="TreeGrafter"/>
</dbReference>
<evidence type="ECO:0000256" key="1">
    <source>
        <dbReference type="PIRSR" id="PIRSR016184-1"/>
    </source>
</evidence>
<feature type="active site" evidence="1">
    <location>
        <position position="45"/>
    </location>
</feature>
<comment type="caution">
    <text evidence="2">The sequence shown here is derived from an EMBL/GenBank/DDBJ whole genome shotgun (WGS) entry which is preliminary data.</text>
</comment>
<dbReference type="NCBIfam" id="TIGR00654">
    <property type="entry name" value="PhzF_family"/>
    <property type="match status" value="1"/>
</dbReference>
<dbReference type="Pfam" id="PF02567">
    <property type="entry name" value="PhzC-PhzF"/>
    <property type="match status" value="1"/>
</dbReference>